<evidence type="ECO:0000256" key="9">
    <source>
        <dbReference type="SAM" id="SignalP"/>
    </source>
</evidence>
<keyword evidence="2" id="KW-0813">Transport</keyword>
<evidence type="ECO:0000256" key="8">
    <source>
        <dbReference type="SAM" id="Phobius"/>
    </source>
</evidence>
<feature type="chain" id="PRO_5042559849" evidence="9">
    <location>
        <begin position="22"/>
        <end position="366"/>
    </location>
</feature>
<comment type="subcellular location">
    <subcellularLocation>
        <location evidence="1">Membrane</location>
    </subcellularLocation>
</comment>
<feature type="transmembrane region" description="Helical" evidence="8">
    <location>
        <begin position="74"/>
        <end position="94"/>
    </location>
</feature>
<protein>
    <submittedName>
        <fullName evidence="11">Uu.00g042080.m01.CDS01</fullName>
    </submittedName>
</protein>
<feature type="transmembrane region" description="Helical" evidence="8">
    <location>
        <begin position="157"/>
        <end position="183"/>
    </location>
</feature>
<keyword evidence="6 8" id="KW-0472">Membrane</keyword>
<reference evidence="11" key="1">
    <citation type="submission" date="2023-10" db="EMBL/GenBank/DDBJ databases">
        <authorList>
            <person name="Hackl T."/>
        </authorList>
    </citation>
    <scope>NUCLEOTIDE SEQUENCE</scope>
</reference>
<evidence type="ECO:0000256" key="3">
    <source>
        <dbReference type="ARBA" id="ARBA00022692"/>
    </source>
</evidence>
<evidence type="ECO:0000259" key="10">
    <source>
        <dbReference type="SMART" id="SM00665"/>
    </source>
</evidence>
<evidence type="ECO:0000256" key="2">
    <source>
        <dbReference type="ARBA" id="ARBA00022448"/>
    </source>
</evidence>
<feature type="signal peptide" evidence="9">
    <location>
        <begin position="1"/>
        <end position="21"/>
    </location>
</feature>
<sequence length="366" mass="39694">MFEAMIKEILYLTLLLAVVSARPQGPYGGEGYGNNNDNNNNPYSSSNNPYNPSSNNDNGNFATNAPFDYERATYYRTCHGILAALSFALLFPIGSLIMRVYPSRHAWLLHAGTQLIAYMFYIPAAGLGLYLVSTIRIPSSRSSSTSNTSYTSILSQGGIAAAHPIMGILLLAALFLQPFLGWLHHRRYKTLRRRTAYSHAHLWLGRGAVTLGIVNGGLGLRLARANRRTVVAYSVIAGVMWTLWITFAVLGEVRRARAAREAKQNAEPDSELGLGEGSMRATAGSSGNESVPDGYGNSNGIGTGNGRARDEEQGPSPPYELEPGPLYRNPPPAPMVQHHQHPYVLQQHGDRGDPGDGWSPPAAACE</sequence>
<evidence type="ECO:0000256" key="4">
    <source>
        <dbReference type="ARBA" id="ARBA00022982"/>
    </source>
</evidence>
<evidence type="ECO:0000313" key="11">
    <source>
        <dbReference type="EMBL" id="CAJ2501355.1"/>
    </source>
</evidence>
<keyword evidence="4" id="KW-0249">Electron transport</keyword>
<comment type="caution">
    <text evidence="11">The sequence shown here is derived from an EMBL/GenBank/DDBJ whole genome shotgun (WGS) entry which is preliminary data.</text>
</comment>
<feature type="region of interest" description="Disordered" evidence="7">
    <location>
        <begin position="29"/>
        <end position="57"/>
    </location>
</feature>
<evidence type="ECO:0000256" key="7">
    <source>
        <dbReference type="SAM" id="MobiDB-lite"/>
    </source>
</evidence>
<dbReference type="CDD" id="cd08760">
    <property type="entry name" value="Cyt_b561_FRRS1_like"/>
    <property type="match status" value="1"/>
</dbReference>
<dbReference type="Proteomes" id="UP001295740">
    <property type="component" value="Unassembled WGS sequence"/>
</dbReference>
<feature type="transmembrane region" description="Helical" evidence="8">
    <location>
        <begin position="230"/>
        <end position="250"/>
    </location>
</feature>
<feature type="domain" description="Cytochrome b561" evidence="10">
    <location>
        <begin position="78"/>
        <end position="220"/>
    </location>
</feature>
<keyword evidence="5 8" id="KW-1133">Transmembrane helix</keyword>
<dbReference type="PANTHER" id="PTHR47797">
    <property type="entry name" value="DEHYDROGENASE, PUTATIVE (AFU_ORTHOLOGUE AFUA_8G05805)-RELATED"/>
    <property type="match status" value="1"/>
</dbReference>
<feature type="region of interest" description="Disordered" evidence="7">
    <location>
        <begin position="261"/>
        <end position="366"/>
    </location>
</feature>
<evidence type="ECO:0000256" key="1">
    <source>
        <dbReference type="ARBA" id="ARBA00004370"/>
    </source>
</evidence>
<feature type="transmembrane region" description="Helical" evidence="8">
    <location>
        <begin position="203"/>
        <end position="224"/>
    </location>
</feature>
<evidence type="ECO:0000313" key="12">
    <source>
        <dbReference type="Proteomes" id="UP001295740"/>
    </source>
</evidence>
<evidence type="ECO:0000256" key="6">
    <source>
        <dbReference type="ARBA" id="ARBA00023136"/>
    </source>
</evidence>
<keyword evidence="12" id="KW-1185">Reference proteome</keyword>
<name>A0AAI8VBG4_9PEZI</name>
<evidence type="ECO:0000256" key="5">
    <source>
        <dbReference type="ARBA" id="ARBA00022989"/>
    </source>
</evidence>
<feature type="compositionally biased region" description="Low complexity" evidence="7">
    <location>
        <begin position="33"/>
        <end position="57"/>
    </location>
</feature>
<keyword evidence="9" id="KW-0732">Signal</keyword>
<organism evidence="11 12">
    <name type="scientific">Anthostomella pinea</name>
    <dbReference type="NCBI Taxonomy" id="933095"/>
    <lineage>
        <taxon>Eukaryota</taxon>
        <taxon>Fungi</taxon>
        <taxon>Dikarya</taxon>
        <taxon>Ascomycota</taxon>
        <taxon>Pezizomycotina</taxon>
        <taxon>Sordariomycetes</taxon>
        <taxon>Xylariomycetidae</taxon>
        <taxon>Xylariales</taxon>
        <taxon>Xylariaceae</taxon>
        <taxon>Anthostomella</taxon>
    </lineage>
</organism>
<dbReference type="SMART" id="SM00665">
    <property type="entry name" value="B561"/>
    <property type="match status" value="1"/>
</dbReference>
<dbReference type="AlphaFoldDB" id="A0AAI8VBG4"/>
<gene>
    <name evidence="11" type="ORF">KHLLAP_LOCUS1823</name>
</gene>
<dbReference type="GO" id="GO:0016020">
    <property type="term" value="C:membrane"/>
    <property type="evidence" value="ECO:0007669"/>
    <property type="project" value="UniProtKB-SubCell"/>
</dbReference>
<dbReference type="InterPro" id="IPR006593">
    <property type="entry name" value="Cyt_b561/ferric_Rdtase_TM"/>
</dbReference>
<keyword evidence="3 8" id="KW-0812">Transmembrane</keyword>
<dbReference type="PANTHER" id="PTHR47797:SF1">
    <property type="entry name" value="CYTOCHROME B561 DOMAIN-CONTAINING PROTEIN-RELATED"/>
    <property type="match status" value="1"/>
</dbReference>
<dbReference type="Gene3D" id="1.20.120.1770">
    <property type="match status" value="1"/>
</dbReference>
<dbReference type="EMBL" id="CAUWAG010000003">
    <property type="protein sequence ID" value="CAJ2501355.1"/>
    <property type="molecule type" value="Genomic_DNA"/>
</dbReference>
<feature type="transmembrane region" description="Helical" evidence="8">
    <location>
        <begin position="115"/>
        <end position="137"/>
    </location>
</feature>
<proteinExistence type="predicted"/>
<accession>A0AAI8VBG4</accession>